<organism evidence="1">
    <name type="scientific">Siphoviridae sp. ctnR15</name>
    <dbReference type="NCBI Taxonomy" id="2827938"/>
    <lineage>
        <taxon>Viruses</taxon>
        <taxon>Duplodnaviria</taxon>
        <taxon>Heunggongvirae</taxon>
        <taxon>Uroviricota</taxon>
        <taxon>Caudoviricetes</taxon>
    </lineage>
</organism>
<reference evidence="1" key="1">
    <citation type="journal article" date="2021" name="Proc. Natl. Acad. Sci. U.S.A.">
        <title>A Catalog of Tens of Thousands of Viruses from Human Metagenomes Reveals Hidden Associations with Chronic Diseases.</title>
        <authorList>
            <person name="Tisza M.J."/>
            <person name="Buck C.B."/>
        </authorList>
    </citation>
    <scope>NUCLEOTIDE SEQUENCE</scope>
    <source>
        <strain evidence="1">CtnR15</strain>
    </source>
</reference>
<sequence length="223" mass="24163">MRPRLPVKTCRPTRATLLRILRRSPRSRGGTMPVPLVTVEDIEAALGRPLTDSESARATFIADKLGEAFKARARQTFTVETYTHRLKVDAGGRVVPTRAPLVSVEAVTADDGQPISYTVRHGFIQVASPAHEFVVVTYAAGFTEVPAAVRLQLADSVRRILLIPDAAAQGATQMTETTGPFTQSRQYATWAVGGQAILSPDDQALADSYRPRRAGHVWVMGGT</sequence>
<protein>
    <submittedName>
        <fullName evidence="1">Head to tail adaptor</fullName>
    </submittedName>
</protein>
<proteinExistence type="predicted"/>
<evidence type="ECO:0000313" key="1">
    <source>
        <dbReference type="EMBL" id="DAF57128.1"/>
    </source>
</evidence>
<accession>A0A8S5T1Z6</accession>
<dbReference type="EMBL" id="BK032729">
    <property type="protein sequence ID" value="DAF57128.1"/>
    <property type="molecule type" value="Genomic_DNA"/>
</dbReference>
<name>A0A8S5T1Z6_9CAUD</name>